<keyword evidence="2" id="KW-0806">Transcription termination</keyword>
<evidence type="ECO:0000256" key="1">
    <source>
        <dbReference type="ARBA" id="ARBA00007692"/>
    </source>
</evidence>
<dbReference type="EMBL" id="NKXS01007393">
    <property type="protein sequence ID" value="PIM99746.1"/>
    <property type="molecule type" value="Genomic_DNA"/>
</dbReference>
<evidence type="ECO:0000313" key="4">
    <source>
        <dbReference type="EMBL" id="PIM99746.1"/>
    </source>
</evidence>
<keyword evidence="3" id="KW-0809">Transit peptide</keyword>
<dbReference type="SMART" id="SM00733">
    <property type="entry name" value="Mterf"/>
    <property type="match status" value="5"/>
</dbReference>
<comment type="similarity">
    <text evidence="1">Belongs to the mTERF family.</text>
</comment>
<dbReference type="InterPro" id="IPR003690">
    <property type="entry name" value="MTERF"/>
</dbReference>
<organism evidence="4 5">
    <name type="scientific">Handroanthus impetiginosus</name>
    <dbReference type="NCBI Taxonomy" id="429701"/>
    <lineage>
        <taxon>Eukaryota</taxon>
        <taxon>Viridiplantae</taxon>
        <taxon>Streptophyta</taxon>
        <taxon>Embryophyta</taxon>
        <taxon>Tracheophyta</taxon>
        <taxon>Spermatophyta</taxon>
        <taxon>Magnoliopsida</taxon>
        <taxon>eudicotyledons</taxon>
        <taxon>Gunneridae</taxon>
        <taxon>Pentapetalae</taxon>
        <taxon>asterids</taxon>
        <taxon>lamiids</taxon>
        <taxon>Lamiales</taxon>
        <taxon>Bignoniaceae</taxon>
        <taxon>Crescentiina</taxon>
        <taxon>Tabebuia alliance</taxon>
        <taxon>Handroanthus</taxon>
    </lineage>
</organism>
<dbReference type="Proteomes" id="UP000231279">
    <property type="component" value="Unassembled WGS sequence"/>
</dbReference>
<dbReference type="Pfam" id="PF02536">
    <property type="entry name" value="mTERF"/>
    <property type="match status" value="1"/>
</dbReference>
<dbReference type="GO" id="GO:0006353">
    <property type="term" value="P:DNA-templated transcription termination"/>
    <property type="evidence" value="ECO:0007669"/>
    <property type="project" value="UniProtKB-KW"/>
</dbReference>
<keyword evidence="2" id="KW-0805">Transcription regulation</keyword>
<dbReference type="STRING" id="429701.A0A2G9G344"/>
<dbReference type="GO" id="GO:0003676">
    <property type="term" value="F:nucleic acid binding"/>
    <property type="evidence" value="ECO:0007669"/>
    <property type="project" value="InterPro"/>
</dbReference>
<dbReference type="InterPro" id="IPR038538">
    <property type="entry name" value="MTERF_sf"/>
</dbReference>
<proteinExistence type="inferred from homology"/>
<dbReference type="AlphaFoldDB" id="A0A2G9G344"/>
<dbReference type="FunFam" id="1.25.70.10:FF:000001">
    <property type="entry name" value="Mitochondrial transcription termination factor-like"/>
    <property type="match status" value="1"/>
</dbReference>
<name>A0A2G9G344_9LAMI</name>
<evidence type="ECO:0000256" key="2">
    <source>
        <dbReference type="ARBA" id="ARBA00022472"/>
    </source>
</evidence>
<gene>
    <name evidence="4" type="ORF">CDL12_27758</name>
</gene>
<evidence type="ECO:0000256" key="3">
    <source>
        <dbReference type="ARBA" id="ARBA00022946"/>
    </source>
</evidence>
<evidence type="ECO:0008006" key="6">
    <source>
        <dbReference type="Google" id="ProtNLM"/>
    </source>
</evidence>
<keyword evidence="5" id="KW-1185">Reference proteome</keyword>
<dbReference type="PANTHER" id="PTHR13068:SF133">
    <property type="entry name" value="MITOCHONDRIAL TRANSCRIPTION TERMINATION FACTOR FAMILY PROTEIN"/>
    <property type="match status" value="1"/>
</dbReference>
<dbReference type="Gene3D" id="1.25.70.10">
    <property type="entry name" value="Transcription termination factor 3, mitochondrial"/>
    <property type="match status" value="2"/>
</dbReference>
<accession>A0A2G9G344</accession>
<sequence length="299" mass="34189">MVTKLPSILVADPEKTVLPKLQFFHSIGIPAHVLAHMTSRSPVILRCSLENRIIPFYDYLKNLLQSDKKVITVFKHAVRPFSHIALQRLPPNVAILKKYGVNESHISSLMVHYPESMMMRSDELVKLVNKVTELDIDTSKSIFIHAIHVLHMTSKSAWEARKRAYHKWGWSESDIHMAFSIHPLCMLLSEKKIMSVMEFFVNEMNCEAKAIARRPTVLIYSLEKRIMPRCQVVKLLMVKGLIKGSYNLLSLLAMTDKTFSERFVTKYDNVPGLLDVHHGKLSLRDLGTDSSELAKVKLV</sequence>
<dbReference type="OrthoDB" id="637682at2759"/>
<comment type="caution">
    <text evidence="4">The sequence shown here is derived from an EMBL/GenBank/DDBJ whole genome shotgun (WGS) entry which is preliminary data.</text>
</comment>
<protein>
    <recommendedName>
        <fullName evidence="6">Mitochondrial transcription termination factor, mTERF</fullName>
    </recommendedName>
</protein>
<dbReference type="PANTHER" id="PTHR13068">
    <property type="entry name" value="CGI-12 PROTEIN-RELATED"/>
    <property type="match status" value="1"/>
</dbReference>
<keyword evidence="2" id="KW-0804">Transcription</keyword>
<evidence type="ECO:0000313" key="5">
    <source>
        <dbReference type="Proteomes" id="UP000231279"/>
    </source>
</evidence>
<reference evidence="5" key="1">
    <citation type="journal article" date="2018" name="Gigascience">
        <title>Genome assembly of the Pink Ipe (Handroanthus impetiginosus, Bignoniaceae), a highly valued, ecologically keystone Neotropical timber forest tree.</title>
        <authorList>
            <person name="Silva-Junior O.B."/>
            <person name="Grattapaglia D."/>
            <person name="Novaes E."/>
            <person name="Collevatti R.G."/>
        </authorList>
    </citation>
    <scope>NUCLEOTIDE SEQUENCE [LARGE SCALE GENOMIC DNA]</scope>
    <source>
        <strain evidence="5">cv. UFG-1</strain>
    </source>
</reference>